<gene>
    <name evidence="1" type="ORF">HPB50_019846</name>
</gene>
<protein>
    <submittedName>
        <fullName evidence="1">Uncharacterized protein</fullName>
    </submittedName>
</protein>
<name>A0ACB7RLV2_HYAAI</name>
<comment type="caution">
    <text evidence="1">The sequence shown here is derived from an EMBL/GenBank/DDBJ whole genome shotgun (WGS) entry which is preliminary data.</text>
</comment>
<sequence>MPGEWKYTLTGFGEFLEMREVSFADPMPATRLCGVCGLLPNRTFQLQSCGHVFCGSCKTQLLRGKYFCCPFDKKKFVDSDVHSMSLERCDLGQRRIVCSVGPQVCGFSGKLSQLADHLYRCGSGKARCGKCQQPVSRNCAVDHCRRCTGPSRAANADLDATGIGGVAKTEDLERSPRQLMPSKGVDLEAAFSCFTKAVAEKVAALERQLADVQKTITSIQKTAASTAEVVIQGPYRSASKAGVLITTCKFADVYDELDTLNEKNKQLTKSTDAYSLGGYTFVLDCNFTKDEDVVNVAFILFLRQGEWDGYVEWPFKKKVTLIIMHPRNAAKDIRLPVIMDDHGMVKKPNASATQWGRFTDKKPWKDIEVQGYVDRNALYVNVEFEEPNSRH</sequence>
<proteinExistence type="predicted"/>
<evidence type="ECO:0000313" key="2">
    <source>
        <dbReference type="Proteomes" id="UP000821845"/>
    </source>
</evidence>
<dbReference type="EMBL" id="CM023489">
    <property type="protein sequence ID" value="KAH6922844.1"/>
    <property type="molecule type" value="Genomic_DNA"/>
</dbReference>
<reference evidence="1" key="1">
    <citation type="submission" date="2020-05" db="EMBL/GenBank/DDBJ databases">
        <title>Large-scale comparative analyses of tick genomes elucidate their genetic diversity and vector capacities.</title>
        <authorList>
            <person name="Jia N."/>
            <person name="Wang J."/>
            <person name="Shi W."/>
            <person name="Du L."/>
            <person name="Sun Y."/>
            <person name="Zhan W."/>
            <person name="Jiang J."/>
            <person name="Wang Q."/>
            <person name="Zhang B."/>
            <person name="Ji P."/>
            <person name="Sakyi L.B."/>
            <person name="Cui X."/>
            <person name="Yuan T."/>
            <person name="Jiang B."/>
            <person name="Yang W."/>
            <person name="Lam T.T.-Y."/>
            <person name="Chang Q."/>
            <person name="Ding S."/>
            <person name="Wang X."/>
            <person name="Zhu J."/>
            <person name="Ruan X."/>
            <person name="Zhao L."/>
            <person name="Wei J."/>
            <person name="Que T."/>
            <person name="Du C."/>
            <person name="Cheng J."/>
            <person name="Dai P."/>
            <person name="Han X."/>
            <person name="Huang E."/>
            <person name="Gao Y."/>
            <person name="Liu J."/>
            <person name="Shao H."/>
            <person name="Ye R."/>
            <person name="Li L."/>
            <person name="Wei W."/>
            <person name="Wang X."/>
            <person name="Wang C."/>
            <person name="Yang T."/>
            <person name="Huo Q."/>
            <person name="Li W."/>
            <person name="Guo W."/>
            <person name="Chen H."/>
            <person name="Zhou L."/>
            <person name="Ni X."/>
            <person name="Tian J."/>
            <person name="Zhou Y."/>
            <person name="Sheng Y."/>
            <person name="Liu T."/>
            <person name="Pan Y."/>
            <person name="Xia L."/>
            <person name="Li J."/>
            <person name="Zhao F."/>
            <person name="Cao W."/>
        </authorList>
    </citation>
    <scope>NUCLEOTIDE SEQUENCE</scope>
    <source>
        <strain evidence="1">Hyas-2018</strain>
    </source>
</reference>
<keyword evidence="2" id="KW-1185">Reference proteome</keyword>
<accession>A0ACB7RLV2</accession>
<evidence type="ECO:0000313" key="1">
    <source>
        <dbReference type="EMBL" id="KAH6922844.1"/>
    </source>
</evidence>
<organism evidence="1 2">
    <name type="scientific">Hyalomma asiaticum</name>
    <name type="common">Tick</name>
    <dbReference type="NCBI Taxonomy" id="266040"/>
    <lineage>
        <taxon>Eukaryota</taxon>
        <taxon>Metazoa</taxon>
        <taxon>Ecdysozoa</taxon>
        <taxon>Arthropoda</taxon>
        <taxon>Chelicerata</taxon>
        <taxon>Arachnida</taxon>
        <taxon>Acari</taxon>
        <taxon>Parasitiformes</taxon>
        <taxon>Ixodida</taxon>
        <taxon>Ixodoidea</taxon>
        <taxon>Ixodidae</taxon>
        <taxon>Hyalomminae</taxon>
        <taxon>Hyalomma</taxon>
    </lineage>
</organism>
<dbReference type="Proteomes" id="UP000821845">
    <property type="component" value="Chromosome 9"/>
</dbReference>